<evidence type="ECO:0000256" key="1">
    <source>
        <dbReference type="SAM" id="SignalP"/>
    </source>
</evidence>
<accession>A0ABU0YME4</accession>
<dbReference type="RefSeq" id="WP_379955372.1">
    <property type="nucleotide sequence ID" value="NZ_JAUYVI010000003.1"/>
</dbReference>
<evidence type="ECO:0000313" key="3">
    <source>
        <dbReference type="Proteomes" id="UP001230156"/>
    </source>
</evidence>
<sequence>MTLNRRRLLAGAAMLMLWPGSVRAAPPTQSEAMLDLLPDRAGAARLGAQWVAQEHTEPREILESLQRRLRWSADADTDTLRHNLANAIAEDFHSGTVVAVQGWQIARTQAELCALAYFAAAGRV</sequence>
<dbReference type="InterPro" id="IPR006311">
    <property type="entry name" value="TAT_signal"/>
</dbReference>
<protein>
    <recommendedName>
        <fullName evidence="4">Lytic murein transglycosylase</fullName>
    </recommendedName>
</protein>
<proteinExistence type="predicted"/>
<evidence type="ECO:0000313" key="2">
    <source>
        <dbReference type="EMBL" id="MDQ7247928.1"/>
    </source>
</evidence>
<gene>
    <name evidence="2" type="ORF">Q8A70_09635</name>
</gene>
<keyword evidence="3" id="KW-1185">Reference proteome</keyword>
<organism evidence="2 3">
    <name type="scientific">Dongia sedimenti</name>
    <dbReference type="NCBI Taxonomy" id="3064282"/>
    <lineage>
        <taxon>Bacteria</taxon>
        <taxon>Pseudomonadati</taxon>
        <taxon>Pseudomonadota</taxon>
        <taxon>Alphaproteobacteria</taxon>
        <taxon>Rhodospirillales</taxon>
        <taxon>Dongiaceae</taxon>
        <taxon>Dongia</taxon>
    </lineage>
</organism>
<name>A0ABU0YME4_9PROT</name>
<dbReference type="PROSITE" id="PS51318">
    <property type="entry name" value="TAT"/>
    <property type="match status" value="1"/>
</dbReference>
<feature type="signal peptide" evidence="1">
    <location>
        <begin position="1"/>
        <end position="24"/>
    </location>
</feature>
<reference evidence="3" key="1">
    <citation type="submission" date="2023-08" db="EMBL/GenBank/DDBJ databases">
        <title>Rhodospirillaceae gen. nov., a novel taxon isolated from the Yangtze River Yuezi River estuary sludge.</title>
        <authorList>
            <person name="Ruan L."/>
        </authorList>
    </citation>
    <scope>NUCLEOTIDE SEQUENCE [LARGE SCALE GENOMIC DNA]</scope>
    <source>
        <strain evidence="3">R-7</strain>
    </source>
</reference>
<dbReference type="EMBL" id="JAUYVI010000003">
    <property type="protein sequence ID" value="MDQ7247928.1"/>
    <property type="molecule type" value="Genomic_DNA"/>
</dbReference>
<feature type="chain" id="PRO_5045684886" description="Lytic murein transglycosylase" evidence="1">
    <location>
        <begin position="25"/>
        <end position="124"/>
    </location>
</feature>
<dbReference type="Proteomes" id="UP001230156">
    <property type="component" value="Unassembled WGS sequence"/>
</dbReference>
<keyword evidence="1" id="KW-0732">Signal</keyword>
<comment type="caution">
    <text evidence="2">The sequence shown here is derived from an EMBL/GenBank/DDBJ whole genome shotgun (WGS) entry which is preliminary data.</text>
</comment>
<evidence type="ECO:0008006" key="4">
    <source>
        <dbReference type="Google" id="ProtNLM"/>
    </source>
</evidence>